<dbReference type="EMBL" id="SRYE01000001">
    <property type="protein sequence ID" value="TGY63190.1"/>
    <property type="molecule type" value="Genomic_DNA"/>
</dbReference>
<evidence type="ECO:0000313" key="2">
    <source>
        <dbReference type="Proteomes" id="UP000310263"/>
    </source>
</evidence>
<keyword evidence="2" id="KW-1185">Reference proteome</keyword>
<accession>A0A4V3RRF3</accession>
<gene>
    <name evidence="1" type="ORF">E5334_01420</name>
</gene>
<dbReference type="RefSeq" id="WP_136011816.1">
    <property type="nucleotide sequence ID" value="NZ_SRYE01000001.1"/>
</dbReference>
<proteinExistence type="predicted"/>
<dbReference type="Proteomes" id="UP000310263">
    <property type="component" value="Unassembled WGS sequence"/>
</dbReference>
<organism evidence="1 2">
    <name type="scientific">Muricaecibacterium torontonense</name>
    <dbReference type="NCBI Taxonomy" id="3032871"/>
    <lineage>
        <taxon>Bacteria</taxon>
        <taxon>Bacillati</taxon>
        <taxon>Actinomycetota</taxon>
        <taxon>Coriobacteriia</taxon>
        <taxon>Coriobacteriales</taxon>
        <taxon>Atopobiaceae</taxon>
        <taxon>Muricaecibacterium</taxon>
    </lineage>
</organism>
<protein>
    <submittedName>
        <fullName evidence="1">Uncharacterized protein</fullName>
    </submittedName>
</protein>
<reference evidence="1 2" key="1">
    <citation type="submission" date="2019-04" db="EMBL/GenBank/DDBJ databases">
        <title>Microbes associate with the intestines of laboratory mice.</title>
        <authorList>
            <person name="Navarre W."/>
            <person name="Wong E."/>
            <person name="Huang K."/>
            <person name="Tropini C."/>
            <person name="Ng K."/>
            <person name="Yu B."/>
        </authorList>
    </citation>
    <scope>NUCLEOTIDE SEQUENCE [LARGE SCALE GENOMIC DNA]</scope>
    <source>
        <strain evidence="1 2">NM07_P-09</strain>
    </source>
</reference>
<dbReference type="OrthoDB" id="3181964at2"/>
<name>A0A4V3RRF3_9ACTN</name>
<evidence type="ECO:0000313" key="1">
    <source>
        <dbReference type="EMBL" id="TGY63190.1"/>
    </source>
</evidence>
<sequence length="250" mass="26357">MLDPSRDYTEADLAALEAEELARLASFELGDPVLVCRWRIAGRQLPLESRHLRALRARSAQGDPLTPEFCAWVQQHIEQTLDSGAAENPDGVLMIALDGQGRAAMALGSYEELEDLSAAGLTARAQAARLEAQETGVAPEILLAVTPEGTLEVGAGLEEPLAAVASLAVDVAKTLGVPVAFDPRLAARVETDPAAWASILLASDEHGVLRAADGLAASGEAAAAEGIASRLEQGYRKLLDTVRAKPHRPF</sequence>
<dbReference type="AlphaFoldDB" id="A0A4V3RRF3"/>
<comment type="caution">
    <text evidence="1">The sequence shown here is derived from an EMBL/GenBank/DDBJ whole genome shotgun (WGS) entry which is preliminary data.</text>
</comment>